<reference evidence="1 2" key="1">
    <citation type="submission" date="2022-04" db="EMBL/GenBank/DDBJ databases">
        <title>Genome sequence of C. roseum typestrain.</title>
        <authorList>
            <person name="Poehlein A."/>
            <person name="Schoch T."/>
            <person name="Duerre P."/>
            <person name="Daniel R."/>
        </authorList>
    </citation>
    <scope>NUCLEOTIDE SEQUENCE [LARGE SCALE GENOMIC DNA]</scope>
    <source>
        <strain evidence="1 2">DSM 7320</strain>
    </source>
</reference>
<dbReference type="InterPro" id="IPR005149">
    <property type="entry name" value="Tscrpt_reg_PadR_N"/>
</dbReference>
<dbReference type="EMBL" id="CP096983">
    <property type="protein sequence ID" value="URZ10664.1"/>
    <property type="molecule type" value="Genomic_DNA"/>
</dbReference>
<accession>A0A1S8MFR2</accession>
<sequence length="259" mass="30463">MTLANIGYNIRIYSTLDKKEKVMVRALVLYILSVRPTHGYDIQRFIEINGMDQWAKIKSGSIYYALSKLEEQGFIFTLREERTGARVRKVYAINGSGIEELKRILRKEILKPIDSVESEKFTIYLMFNRLKKEEIIGLIEKHIKTLEERKKWWEDSKKLKVMKDTLKVEILHFDAVICNLEYQISWHRMLIEELDDIIIFSNGIEKLISKVDFGELEDVEFNSKDKTVKDVTKLTEDIIKNPTNLEEKITTLISLLKNK</sequence>
<dbReference type="RefSeq" id="WP_250931558.1">
    <property type="nucleotide sequence ID" value="NZ_CP096986.1"/>
</dbReference>
<keyword evidence="2" id="KW-1185">Reference proteome</keyword>
<gene>
    <name evidence="1" type="ORF">CROST_013740</name>
</gene>
<dbReference type="Pfam" id="PF03551">
    <property type="entry name" value="PadR"/>
    <property type="match status" value="1"/>
</dbReference>
<evidence type="ECO:0000313" key="2">
    <source>
        <dbReference type="Proteomes" id="UP000190951"/>
    </source>
</evidence>
<organism evidence="1 2">
    <name type="scientific">Clostridium felsineum</name>
    <dbReference type="NCBI Taxonomy" id="36839"/>
    <lineage>
        <taxon>Bacteria</taxon>
        <taxon>Bacillati</taxon>
        <taxon>Bacillota</taxon>
        <taxon>Clostridia</taxon>
        <taxon>Eubacteriales</taxon>
        <taxon>Clostridiaceae</taxon>
        <taxon>Clostridium</taxon>
    </lineage>
</organism>
<dbReference type="KEGG" id="crw:CROST_013740"/>
<dbReference type="PANTHER" id="PTHR43252">
    <property type="entry name" value="TRANSCRIPTIONAL REGULATOR YQJI"/>
    <property type="match status" value="1"/>
</dbReference>
<proteinExistence type="predicted"/>
<dbReference type="STRING" id="84029.CROST_02180"/>
<dbReference type="AlphaFoldDB" id="A0A1S8MFR2"/>
<dbReference type="InterPro" id="IPR036390">
    <property type="entry name" value="WH_DNA-bd_sf"/>
</dbReference>
<dbReference type="SUPFAM" id="SSF46785">
    <property type="entry name" value="Winged helix' DNA-binding domain"/>
    <property type="match status" value="1"/>
</dbReference>
<dbReference type="Proteomes" id="UP000190951">
    <property type="component" value="Chromosome"/>
</dbReference>
<name>A0A1S8MFR2_9CLOT</name>
<dbReference type="Gene3D" id="1.10.10.10">
    <property type="entry name" value="Winged helix-like DNA-binding domain superfamily/Winged helix DNA-binding domain"/>
    <property type="match status" value="1"/>
</dbReference>
<dbReference type="PANTHER" id="PTHR43252:SF2">
    <property type="entry name" value="TRANSCRIPTION REGULATOR, PADR-LIKE FAMILY"/>
    <property type="match status" value="1"/>
</dbReference>
<protein>
    <submittedName>
        <fullName evidence="1">Uncharacterized protein</fullName>
    </submittedName>
</protein>
<dbReference type="InterPro" id="IPR036388">
    <property type="entry name" value="WH-like_DNA-bd_sf"/>
</dbReference>
<evidence type="ECO:0000313" key="1">
    <source>
        <dbReference type="EMBL" id="URZ10664.1"/>
    </source>
</evidence>